<sequence>MDDDIDIDIDALQAQLDISSSLADDLVASWIKPAVKNRLGSSGSNGRLTEKDLEEYAAGELMGYCVCRLGVGASVPETAAVQGREAMRLKGQLLGSGKGKGKKRDREDGGDGEVRRGDESEEESRAGAVRKKVKVDPFAGKKKGKGKVVGAQGQPSAQQPGASGSSASKAGSDLPNAGVSLNSAATVPSLSSVRVAGPSGKIREHLAPSGASPAVNSNNASKRRDDRAPQAPVAIEKPGASSSPTSQKNKKHLKAGPSVPPASDSANTKTTASGPPPSSERQTSNTSASPDKHPGSPLPVLNLHGPPALAHLGPSEGGEGTQKKRRRRKKKKTKNTAEAQDASRD</sequence>
<keyword evidence="3" id="KW-1185">Reference proteome</keyword>
<evidence type="ECO:0000256" key="1">
    <source>
        <dbReference type="SAM" id="MobiDB-lite"/>
    </source>
</evidence>
<name>A0A5C3NH99_9AGAM</name>
<reference evidence="2 3" key="1">
    <citation type="journal article" date="2019" name="Nat. Ecol. Evol.">
        <title>Megaphylogeny resolves global patterns of mushroom evolution.</title>
        <authorList>
            <person name="Varga T."/>
            <person name="Krizsan K."/>
            <person name="Foldi C."/>
            <person name="Dima B."/>
            <person name="Sanchez-Garcia M."/>
            <person name="Sanchez-Ramirez S."/>
            <person name="Szollosi G.J."/>
            <person name="Szarkandi J.G."/>
            <person name="Papp V."/>
            <person name="Albert L."/>
            <person name="Andreopoulos W."/>
            <person name="Angelini C."/>
            <person name="Antonin V."/>
            <person name="Barry K.W."/>
            <person name="Bougher N.L."/>
            <person name="Buchanan P."/>
            <person name="Buyck B."/>
            <person name="Bense V."/>
            <person name="Catcheside P."/>
            <person name="Chovatia M."/>
            <person name="Cooper J."/>
            <person name="Damon W."/>
            <person name="Desjardin D."/>
            <person name="Finy P."/>
            <person name="Geml J."/>
            <person name="Haridas S."/>
            <person name="Hughes K."/>
            <person name="Justo A."/>
            <person name="Karasinski D."/>
            <person name="Kautmanova I."/>
            <person name="Kiss B."/>
            <person name="Kocsube S."/>
            <person name="Kotiranta H."/>
            <person name="LaButti K.M."/>
            <person name="Lechner B.E."/>
            <person name="Liimatainen K."/>
            <person name="Lipzen A."/>
            <person name="Lukacs Z."/>
            <person name="Mihaltcheva S."/>
            <person name="Morgado L.N."/>
            <person name="Niskanen T."/>
            <person name="Noordeloos M.E."/>
            <person name="Ohm R.A."/>
            <person name="Ortiz-Santana B."/>
            <person name="Ovrebo C."/>
            <person name="Racz N."/>
            <person name="Riley R."/>
            <person name="Savchenko A."/>
            <person name="Shiryaev A."/>
            <person name="Soop K."/>
            <person name="Spirin V."/>
            <person name="Szebenyi C."/>
            <person name="Tomsovsky M."/>
            <person name="Tulloss R.E."/>
            <person name="Uehling J."/>
            <person name="Grigoriev I.V."/>
            <person name="Vagvolgyi C."/>
            <person name="Papp T."/>
            <person name="Martin F.M."/>
            <person name="Miettinen O."/>
            <person name="Hibbett D.S."/>
            <person name="Nagy L.G."/>
        </authorList>
    </citation>
    <scope>NUCLEOTIDE SEQUENCE [LARGE SCALE GENOMIC DNA]</scope>
    <source>
        <strain evidence="2 3">OMC1185</strain>
    </source>
</reference>
<feature type="compositionally biased region" description="Polar residues" evidence="1">
    <location>
        <begin position="179"/>
        <end position="192"/>
    </location>
</feature>
<feature type="region of interest" description="Disordered" evidence="1">
    <location>
        <begin position="91"/>
        <end position="345"/>
    </location>
</feature>
<evidence type="ECO:0000313" key="3">
    <source>
        <dbReference type="Proteomes" id="UP000305948"/>
    </source>
</evidence>
<feature type="compositionally biased region" description="Low complexity" evidence="1">
    <location>
        <begin position="148"/>
        <end position="172"/>
    </location>
</feature>
<dbReference type="AlphaFoldDB" id="A0A5C3NH99"/>
<organism evidence="2 3">
    <name type="scientific">Heliocybe sulcata</name>
    <dbReference type="NCBI Taxonomy" id="5364"/>
    <lineage>
        <taxon>Eukaryota</taxon>
        <taxon>Fungi</taxon>
        <taxon>Dikarya</taxon>
        <taxon>Basidiomycota</taxon>
        <taxon>Agaricomycotina</taxon>
        <taxon>Agaricomycetes</taxon>
        <taxon>Gloeophyllales</taxon>
        <taxon>Gloeophyllaceae</taxon>
        <taxon>Heliocybe</taxon>
    </lineage>
</organism>
<dbReference type="OrthoDB" id="3438340at2759"/>
<feature type="compositionally biased region" description="Basic and acidic residues" evidence="1">
    <location>
        <begin position="104"/>
        <end position="118"/>
    </location>
</feature>
<accession>A0A5C3NH99</accession>
<protein>
    <submittedName>
        <fullName evidence="2">Uncharacterized protein</fullName>
    </submittedName>
</protein>
<gene>
    <name evidence="2" type="ORF">OE88DRAFT_1731142</name>
</gene>
<evidence type="ECO:0000313" key="2">
    <source>
        <dbReference type="EMBL" id="TFK55448.1"/>
    </source>
</evidence>
<dbReference type="Proteomes" id="UP000305948">
    <property type="component" value="Unassembled WGS sequence"/>
</dbReference>
<feature type="compositionally biased region" description="Basic residues" evidence="1">
    <location>
        <begin position="323"/>
        <end position="334"/>
    </location>
</feature>
<proteinExistence type="predicted"/>
<dbReference type="EMBL" id="ML213504">
    <property type="protein sequence ID" value="TFK55448.1"/>
    <property type="molecule type" value="Genomic_DNA"/>
</dbReference>
<feature type="compositionally biased region" description="Polar residues" evidence="1">
    <location>
        <begin position="264"/>
        <end position="289"/>
    </location>
</feature>